<dbReference type="AlphaFoldDB" id="A0A8I2YDM4"/>
<evidence type="ECO:0000313" key="2">
    <source>
        <dbReference type="Proteomes" id="UP000683000"/>
    </source>
</evidence>
<evidence type="ECO:0000313" key="1">
    <source>
        <dbReference type="EMBL" id="KAG6369971.1"/>
    </source>
</evidence>
<keyword evidence="2" id="KW-1185">Reference proteome</keyword>
<comment type="caution">
    <text evidence="1">The sequence shown here is derived from an EMBL/GenBank/DDBJ whole genome shotgun (WGS) entry which is preliminary data.</text>
</comment>
<organism evidence="1 2">
    <name type="scientific">Boletus reticuloceps</name>
    <dbReference type="NCBI Taxonomy" id="495285"/>
    <lineage>
        <taxon>Eukaryota</taxon>
        <taxon>Fungi</taxon>
        <taxon>Dikarya</taxon>
        <taxon>Basidiomycota</taxon>
        <taxon>Agaricomycotina</taxon>
        <taxon>Agaricomycetes</taxon>
        <taxon>Agaricomycetidae</taxon>
        <taxon>Boletales</taxon>
        <taxon>Boletineae</taxon>
        <taxon>Boletaceae</taxon>
        <taxon>Boletoideae</taxon>
        <taxon>Boletus</taxon>
    </lineage>
</organism>
<gene>
    <name evidence="1" type="ORF">JVT61DRAFT_12605</name>
</gene>
<dbReference type="OrthoDB" id="2691337at2759"/>
<name>A0A8I2YDM4_9AGAM</name>
<sequence>MSTVAKDLHLVGEAVSKAIAQLAGECSKLLPIALEPENSPARHPGLSVSENEYGLTAQLSLAGTPCNAFSTNITDLTIEVTHQSQTT</sequence>
<dbReference type="EMBL" id="JAGFBS010000059">
    <property type="protein sequence ID" value="KAG6369971.1"/>
    <property type="molecule type" value="Genomic_DNA"/>
</dbReference>
<proteinExistence type="predicted"/>
<protein>
    <submittedName>
        <fullName evidence="1">Uncharacterized protein</fullName>
    </submittedName>
</protein>
<dbReference type="Proteomes" id="UP000683000">
    <property type="component" value="Unassembled WGS sequence"/>
</dbReference>
<reference evidence="1" key="1">
    <citation type="submission" date="2021-03" db="EMBL/GenBank/DDBJ databases">
        <title>Evolutionary innovations through gain and loss of genes in the ectomycorrhizal Boletales.</title>
        <authorList>
            <person name="Wu G."/>
            <person name="Miyauchi S."/>
            <person name="Morin E."/>
            <person name="Yang Z.-L."/>
            <person name="Xu J."/>
            <person name="Martin F.M."/>
        </authorList>
    </citation>
    <scope>NUCLEOTIDE SEQUENCE</scope>
    <source>
        <strain evidence="1">BR01</strain>
    </source>
</reference>
<accession>A0A8I2YDM4</accession>